<keyword evidence="4" id="KW-0547">Nucleotide-binding</keyword>
<dbReference type="GO" id="GO:0000049">
    <property type="term" value="F:tRNA binding"/>
    <property type="evidence" value="ECO:0007669"/>
    <property type="project" value="UniProtKB-KW"/>
</dbReference>
<dbReference type="Gene3D" id="2.40.30.130">
    <property type="match status" value="1"/>
</dbReference>
<evidence type="ECO:0000256" key="2">
    <source>
        <dbReference type="ARBA" id="ARBA00022555"/>
    </source>
</evidence>
<dbReference type="Proteomes" id="UP000232227">
    <property type="component" value="Chromosome"/>
</dbReference>
<keyword evidence="10" id="KW-1185">Reference proteome</keyword>
<dbReference type="InterPro" id="IPR018165">
    <property type="entry name" value="Ala-tRNA-synth_IIc_core"/>
</dbReference>
<dbReference type="InterPro" id="IPR018164">
    <property type="entry name" value="Ala-tRNA-synth_IIc_N"/>
</dbReference>
<proteinExistence type="inferred from homology"/>
<dbReference type="GO" id="GO:0004813">
    <property type="term" value="F:alanine-tRNA ligase activity"/>
    <property type="evidence" value="ECO:0007669"/>
    <property type="project" value="InterPro"/>
</dbReference>
<evidence type="ECO:0000313" key="10">
    <source>
        <dbReference type="Proteomes" id="UP000232227"/>
    </source>
</evidence>
<accession>A0A291ISB0</accession>
<evidence type="ECO:0000256" key="1">
    <source>
        <dbReference type="ARBA" id="ARBA00008226"/>
    </source>
</evidence>
<evidence type="ECO:0000256" key="3">
    <source>
        <dbReference type="ARBA" id="ARBA00022598"/>
    </source>
</evidence>
<dbReference type="GO" id="GO:0002161">
    <property type="term" value="F:aminoacyl-tRNA deacylase activity"/>
    <property type="evidence" value="ECO:0007669"/>
    <property type="project" value="TreeGrafter"/>
</dbReference>
<dbReference type="PANTHER" id="PTHR11777">
    <property type="entry name" value="ALANYL-TRNA SYNTHETASE"/>
    <property type="match status" value="1"/>
</dbReference>
<dbReference type="PROSITE" id="PS50860">
    <property type="entry name" value="AA_TRNA_LIGASE_II_ALA"/>
    <property type="match status" value="1"/>
</dbReference>
<evidence type="ECO:0000256" key="4">
    <source>
        <dbReference type="ARBA" id="ARBA00022741"/>
    </source>
</evidence>
<dbReference type="InterPro" id="IPR018163">
    <property type="entry name" value="Thr/Ala-tRNA-synth_IIc_edit"/>
</dbReference>
<dbReference type="KEGG" id="mlac:CP520_02735"/>
<dbReference type="Gene3D" id="3.30.980.10">
    <property type="entry name" value="Threonyl-trna Synthetase, Chain A, domain 2"/>
    <property type="match status" value="1"/>
</dbReference>
<sequence>MIEGLNDTELELSDLEPTKFVGFDTLESDATVVMLLDRDGNKIDELKDDLGFVIFDTTPFFALGGGQESDNGCVVKKDNSKLPIVDLRKDIVDGIYIHEVNAENNVLNIGDKVHLLVNDTKREQASQNHSALHITWSTLHTMLNEDLPEVGSKLNDEKYQIQFEPDWRVTEQFVMDVVNKMNADVFTKDIKTKIYEISEQEAKDKNYLLDFTKVDKGENVRMVEFPGVGLEPCSGTHITSTNEITKVYYLNYDRNKKRVSLDLTTNYAFAKNYFDEKIIAKVREIETLEGKIKNLKPDYIKTPNLADFEKEENWNYLSVQKLNQVFNDVTKTLNTLAKEEQKRLAKEFEAFDFNEETISNNNKTVTLMSFNDERITDKIVVSSAMKMSRDYQTNLFAIYNEALKNLIIVSNDKALDLKSIADNEDIYNKFDLKGGGSPKMLTLTLSDDNQKEVINSLLN</sequence>
<dbReference type="AlphaFoldDB" id="A0A291ISB0"/>
<dbReference type="InterPro" id="IPR050058">
    <property type="entry name" value="Ala-tRNA_ligase"/>
</dbReference>
<dbReference type="Pfam" id="PF01411">
    <property type="entry name" value="tRNA-synt_2c"/>
    <property type="match status" value="1"/>
</dbReference>
<keyword evidence="3" id="KW-0436">Ligase</keyword>
<comment type="similarity">
    <text evidence="1">Belongs to the class-II aminoacyl-tRNA synthetase family.</text>
</comment>
<name>A0A291ISB0_9MOLU</name>
<evidence type="ECO:0000256" key="5">
    <source>
        <dbReference type="ARBA" id="ARBA00022840"/>
    </source>
</evidence>
<dbReference type="OrthoDB" id="9803884at2"/>
<evidence type="ECO:0000256" key="6">
    <source>
        <dbReference type="ARBA" id="ARBA00022884"/>
    </source>
</evidence>
<dbReference type="InterPro" id="IPR009000">
    <property type="entry name" value="Transl_B-barrel_sf"/>
</dbReference>
<dbReference type="RefSeq" id="WP_096862922.1">
    <property type="nucleotide sequence ID" value="NZ_CP023668.1"/>
</dbReference>
<evidence type="ECO:0000256" key="8">
    <source>
        <dbReference type="ARBA" id="ARBA00023146"/>
    </source>
</evidence>
<dbReference type="SUPFAM" id="SSF50447">
    <property type="entry name" value="Translation proteins"/>
    <property type="match status" value="1"/>
</dbReference>
<keyword evidence="6" id="KW-0694">RNA-binding</keyword>
<keyword evidence="8" id="KW-0030">Aminoacyl-tRNA synthetase</keyword>
<gene>
    <name evidence="9" type="ORF">CP520_02735</name>
</gene>
<reference evidence="9 10" key="1">
    <citation type="submission" date="2017-09" db="EMBL/GenBank/DDBJ databases">
        <title>SPAdes assembly of the Mesoplasma lactucae genome.</title>
        <authorList>
            <person name="Knight T.F."/>
            <person name="Rubinstein R."/>
            <person name="Citino T."/>
        </authorList>
    </citation>
    <scope>NUCLEOTIDE SEQUENCE [LARGE SCALE GENOMIC DNA]</scope>
    <source>
        <strain evidence="9 10">831-C4</strain>
    </source>
</reference>
<keyword evidence="2" id="KW-0820">tRNA-binding</keyword>
<keyword evidence="5" id="KW-0067">ATP-binding</keyword>
<organism evidence="9 10">
    <name type="scientific">Mesoplasma lactucae ATCC 49193</name>
    <dbReference type="NCBI Taxonomy" id="81460"/>
    <lineage>
        <taxon>Bacteria</taxon>
        <taxon>Bacillati</taxon>
        <taxon>Mycoplasmatota</taxon>
        <taxon>Mollicutes</taxon>
        <taxon>Entomoplasmatales</taxon>
        <taxon>Entomoplasmataceae</taxon>
        <taxon>Mesoplasma</taxon>
    </lineage>
</organism>
<evidence type="ECO:0000313" key="9">
    <source>
        <dbReference type="EMBL" id="ATG97634.1"/>
    </source>
</evidence>
<protein>
    <submittedName>
        <fullName evidence="9">Uncharacterized protein</fullName>
    </submittedName>
</protein>
<dbReference type="GO" id="GO:0005524">
    <property type="term" value="F:ATP binding"/>
    <property type="evidence" value="ECO:0007669"/>
    <property type="project" value="UniProtKB-KW"/>
</dbReference>
<dbReference type="GO" id="GO:0005829">
    <property type="term" value="C:cytosol"/>
    <property type="evidence" value="ECO:0007669"/>
    <property type="project" value="TreeGrafter"/>
</dbReference>
<evidence type="ECO:0000256" key="7">
    <source>
        <dbReference type="ARBA" id="ARBA00022917"/>
    </source>
</evidence>
<dbReference type="EMBL" id="CP023668">
    <property type="protein sequence ID" value="ATG97634.1"/>
    <property type="molecule type" value="Genomic_DNA"/>
</dbReference>
<dbReference type="PANTHER" id="PTHR11777:SF9">
    <property type="entry name" value="ALANINE--TRNA LIGASE, CYTOPLASMIC"/>
    <property type="match status" value="1"/>
</dbReference>
<dbReference type="GO" id="GO:0006419">
    <property type="term" value="P:alanyl-tRNA aminoacylation"/>
    <property type="evidence" value="ECO:0007669"/>
    <property type="project" value="InterPro"/>
</dbReference>
<dbReference type="SUPFAM" id="SSF55186">
    <property type="entry name" value="ThrRS/AlaRS common domain"/>
    <property type="match status" value="1"/>
</dbReference>
<keyword evidence="7" id="KW-0648">Protein biosynthesis</keyword>